<dbReference type="STRING" id="6573.A0A210QAV5"/>
<protein>
    <submittedName>
        <fullName evidence="1">Uncharacterized protein</fullName>
    </submittedName>
</protein>
<organism evidence="1 2">
    <name type="scientific">Mizuhopecten yessoensis</name>
    <name type="common">Japanese scallop</name>
    <name type="synonym">Patinopecten yessoensis</name>
    <dbReference type="NCBI Taxonomy" id="6573"/>
    <lineage>
        <taxon>Eukaryota</taxon>
        <taxon>Metazoa</taxon>
        <taxon>Spiralia</taxon>
        <taxon>Lophotrochozoa</taxon>
        <taxon>Mollusca</taxon>
        <taxon>Bivalvia</taxon>
        <taxon>Autobranchia</taxon>
        <taxon>Pteriomorphia</taxon>
        <taxon>Pectinida</taxon>
        <taxon>Pectinoidea</taxon>
        <taxon>Pectinidae</taxon>
        <taxon>Mizuhopecten</taxon>
    </lineage>
</organism>
<proteinExistence type="predicted"/>
<sequence>MSVASFRRSQGFRNPDEDFVLHGRPSSFWEKPAYLNNSQITNSSIRLTSKHTMFNPEKYSDRHYVKSLGDIANNLGNLSANLNRSVSFSNKLQSKGISNNSASKFIDTEEELSRLRSQTSDLSFRGHPLRENENDWLNTANTMMSQRIASNYKTSYPYEGEMDKEKEYTGQEKTEYPLSTRDSLSLRFFPVTMSAPYELSYIDSNVPSTKIHNIRPKSAPRLTSKPGKSKSMVGPFTRSDVDKMFLMSSEAPVTGASSKVITSPYQSEIAKLRMERLRIEEDRLLELKRHEEIERIRGPNHRWYESKGPDFHYECSKNTEMMKHEDHWEELVDYRNSLMECSTAFRKSYGAFA</sequence>
<gene>
    <name evidence="1" type="ORF">KP79_PYT07257</name>
</gene>
<dbReference type="Proteomes" id="UP000242188">
    <property type="component" value="Unassembled WGS sequence"/>
</dbReference>
<keyword evidence="2" id="KW-1185">Reference proteome</keyword>
<dbReference type="EMBL" id="NEDP02004373">
    <property type="protein sequence ID" value="OWF45859.1"/>
    <property type="molecule type" value="Genomic_DNA"/>
</dbReference>
<reference evidence="1 2" key="1">
    <citation type="journal article" date="2017" name="Nat. Ecol. Evol.">
        <title>Scallop genome provides insights into evolution of bilaterian karyotype and development.</title>
        <authorList>
            <person name="Wang S."/>
            <person name="Zhang J."/>
            <person name="Jiao W."/>
            <person name="Li J."/>
            <person name="Xun X."/>
            <person name="Sun Y."/>
            <person name="Guo X."/>
            <person name="Huan P."/>
            <person name="Dong B."/>
            <person name="Zhang L."/>
            <person name="Hu X."/>
            <person name="Sun X."/>
            <person name="Wang J."/>
            <person name="Zhao C."/>
            <person name="Wang Y."/>
            <person name="Wang D."/>
            <person name="Huang X."/>
            <person name="Wang R."/>
            <person name="Lv J."/>
            <person name="Li Y."/>
            <person name="Zhang Z."/>
            <person name="Liu B."/>
            <person name="Lu W."/>
            <person name="Hui Y."/>
            <person name="Liang J."/>
            <person name="Zhou Z."/>
            <person name="Hou R."/>
            <person name="Li X."/>
            <person name="Liu Y."/>
            <person name="Li H."/>
            <person name="Ning X."/>
            <person name="Lin Y."/>
            <person name="Zhao L."/>
            <person name="Xing Q."/>
            <person name="Dou J."/>
            <person name="Li Y."/>
            <person name="Mao J."/>
            <person name="Guo H."/>
            <person name="Dou H."/>
            <person name="Li T."/>
            <person name="Mu C."/>
            <person name="Jiang W."/>
            <person name="Fu Q."/>
            <person name="Fu X."/>
            <person name="Miao Y."/>
            <person name="Liu J."/>
            <person name="Yu Q."/>
            <person name="Li R."/>
            <person name="Liao H."/>
            <person name="Li X."/>
            <person name="Kong Y."/>
            <person name="Jiang Z."/>
            <person name="Chourrout D."/>
            <person name="Li R."/>
            <person name="Bao Z."/>
        </authorList>
    </citation>
    <scope>NUCLEOTIDE SEQUENCE [LARGE SCALE GENOMIC DNA]</scope>
    <source>
        <strain evidence="1 2">PY_sf001</strain>
    </source>
</reference>
<dbReference type="AlphaFoldDB" id="A0A210QAV5"/>
<dbReference type="OrthoDB" id="2101380at2759"/>
<evidence type="ECO:0000313" key="2">
    <source>
        <dbReference type="Proteomes" id="UP000242188"/>
    </source>
</evidence>
<evidence type="ECO:0000313" key="1">
    <source>
        <dbReference type="EMBL" id="OWF45859.1"/>
    </source>
</evidence>
<comment type="caution">
    <text evidence="1">The sequence shown here is derived from an EMBL/GenBank/DDBJ whole genome shotgun (WGS) entry which is preliminary data.</text>
</comment>
<accession>A0A210QAV5</accession>
<name>A0A210QAV5_MIZYE</name>